<sequence>MTTPGPKGPGASTAPQRPGGAVQPLAETARECFKDCSKSSEEQVPPWDSQDGFHWWRPWENRSAGHNSDTKCGREGQEMEQVFSASRRPCSGSHSPAEKPRAVKSERRLREAPAGPWTLRT</sequence>
<feature type="compositionally biased region" description="Basic and acidic residues" evidence="1">
    <location>
        <begin position="68"/>
        <end position="77"/>
    </location>
</feature>
<evidence type="ECO:0000256" key="1">
    <source>
        <dbReference type="SAM" id="MobiDB-lite"/>
    </source>
</evidence>
<dbReference type="EMBL" id="JASSZA010000004">
    <property type="protein sequence ID" value="KAK2114506.1"/>
    <property type="molecule type" value="Genomic_DNA"/>
</dbReference>
<organism evidence="2 3">
    <name type="scientific">Saguinus oedipus</name>
    <name type="common">Cotton-top tamarin</name>
    <name type="synonym">Oedipomidas oedipus</name>
    <dbReference type="NCBI Taxonomy" id="9490"/>
    <lineage>
        <taxon>Eukaryota</taxon>
        <taxon>Metazoa</taxon>
        <taxon>Chordata</taxon>
        <taxon>Craniata</taxon>
        <taxon>Vertebrata</taxon>
        <taxon>Euteleostomi</taxon>
        <taxon>Mammalia</taxon>
        <taxon>Eutheria</taxon>
        <taxon>Euarchontoglires</taxon>
        <taxon>Primates</taxon>
        <taxon>Haplorrhini</taxon>
        <taxon>Platyrrhini</taxon>
        <taxon>Cebidae</taxon>
        <taxon>Callitrichinae</taxon>
        <taxon>Saguinus</taxon>
    </lineage>
</organism>
<name>A0ABQ9VYR1_SAGOE</name>
<keyword evidence="3" id="KW-1185">Reference proteome</keyword>
<feature type="region of interest" description="Disordered" evidence="1">
    <location>
        <begin position="59"/>
        <end position="121"/>
    </location>
</feature>
<evidence type="ECO:0000313" key="3">
    <source>
        <dbReference type="Proteomes" id="UP001266305"/>
    </source>
</evidence>
<evidence type="ECO:0000313" key="2">
    <source>
        <dbReference type="EMBL" id="KAK2114506.1"/>
    </source>
</evidence>
<protein>
    <submittedName>
        <fullName evidence="2">Uncharacterized protein</fullName>
    </submittedName>
</protein>
<feature type="compositionally biased region" description="Basic and acidic residues" evidence="1">
    <location>
        <begin position="96"/>
        <end position="111"/>
    </location>
</feature>
<gene>
    <name evidence="2" type="ORF">P7K49_008772</name>
</gene>
<comment type="caution">
    <text evidence="2">The sequence shown here is derived from an EMBL/GenBank/DDBJ whole genome shotgun (WGS) entry which is preliminary data.</text>
</comment>
<feature type="region of interest" description="Disordered" evidence="1">
    <location>
        <begin position="1"/>
        <end position="24"/>
    </location>
</feature>
<dbReference type="Proteomes" id="UP001266305">
    <property type="component" value="Unassembled WGS sequence"/>
</dbReference>
<reference evidence="2 3" key="1">
    <citation type="submission" date="2023-05" db="EMBL/GenBank/DDBJ databases">
        <title>B98-5 Cell Line De Novo Hybrid Assembly: An Optical Mapping Approach.</title>
        <authorList>
            <person name="Kananen K."/>
            <person name="Auerbach J.A."/>
            <person name="Kautto E."/>
            <person name="Blachly J.S."/>
        </authorList>
    </citation>
    <scope>NUCLEOTIDE SEQUENCE [LARGE SCALE GENOMIC DNA]</scope>
    <source>
        <strain evidence="2">B95-8</strain>
        <tissue evidence="2">Cell line</tissue>
    </source>
</reference>
<proteinExistence type="predicted"/>
<accession>A0ABQ9VYR1</accession>